<dbReference type="Proteomes" id="UP001375743">
    <property type="component" value="Unassembled WGS sequence"/>
</dbReference>
<proteinExistence type="predicted"/>
<dbReference type="EMBL" id="JBBLZC010000003">
    <property type="protein sequence ID" value="MEK0082298.1"/>
    <property type="molecule type" value="Genomic_DNA"/>
</dbReference>
<reference evidence="1 2" key="1">
    <citation type="submission" date="2024-01" db="EMBL/GenBank/DDBJ databases">
        <title>Multi-omics insights into the function and evolution of sodium benzoate biodegradation pathways in Benzoatithermus flavus gen. nov., sp. nov. from hot spring.</title>
        <authorList>
            <person name="Hu C.-J."/>
            <person name="Li W.-J."/>
        </authorList>
    </citation>
    <scope>NUCLEOTIDE SEQUENCE [LARGE SCALE GENOMIC DNA]</scope>
    <source>
        <strain evidence="1 2">SYSU G07066</strain>
    </source>
</reference>
<evidence type="ECO:0000313" key="2">
    <source>
        <dbReference type="Proteomes" id="UP001375743"/>
    </source>
</evidence>
<dbReference type="RefSeq" id="WP_418158154.1">
    <property type="nucleotide sequence ID" value="NZ_JBBLZC010000003.1"/>
</dbReference>
<evidence type="ECO:0000313" key="1">
    <source>
        <dbReference type="EMBL" id="MEK0082298.1"/>
    </source>
</evidence>
<accession>A0ABU8XMB1</accession>
<gene>
    <name evidence="1" type="ORF">U1T56_03985</name>
</gene>
<protein>
    <submittedName>
        <fullName evidence="1">Uncharacterized protein</fullName>
    </submittedName>
</protein>
<keyword evidence="2" id="KW-1185">Reference proteome</keyword>
<name>A0ABU8XMB1_9PROT</name>
<sequence length="40" mass="4180">MASVRIAIPEAGRAAVAAALAFAADWMEDEEIIFAETTVA</sequence>
<organism evidence="1 2">
    <name type="scientific">Benzoatithermus flavus</name>
    <dbReference type="NCBI Taxonomy" id="3108223"/>
    <lineage>
        <taxon>Bacteria</taxon>
        <taxon>Pseudomonadati</taxon>
        <taxon>Pseudomonadota</taxon>
        <taxon>Alphaproteobacteria</taxon>
        <taxon>Geminicoccales</taxon>
        <taxon>Geminicoccaceae</taxon>
        <taxon>Benzoatithermus</taxon>
    </lineage>
</organism>
<comment type="caution">
    <text evidence="1">The sequence shown here is derived from an EMBL/GenBank/DDBJ whole genome shotgun (WGS) entry which is preliminary data.</text>
</comment>